<dbReference type="Proteomes" id="UP000091857">
    <property type="component" value="Chromosome 2"/>
</dbReference>
<sequence length="481" mass="54793">MWSMGISVMAFVIIYIARWIYKWRNPPSNGSKLPPGSMGLPLIGETLQFFIPSKSLDMPPFVKNRIQKYGTMFKTSLAGRPVVVSSDADFNYFILQQEGKLVELWYLDSFAELLGQNGSLKEGFLGFIHKHLKKLISEHFGPERLKGKLLPQLEEMVNRALHAWTVHDSVEVKHESSTMILDFTSKLLFGYDAEKQGQSLSETFASFIQGLFSFPLNIPGTAFHRCLQNQKKIFNIIRETMEERRTSPAKSREDFLDHLMEDMKAQNALTDDLVTFVIFALLLATSETVPSTLTLAIKLLTEHPLVMQELVKENEEIIRSRENKESGITWKEYKSMTFTMHVINEALRMSGSVGILRRTIEDIYVNGYTIPKGWTIMIVPSSLHLNSEIYKDPLTFNPWRWKDLGPNVRAKNFIPFGGGMRSCGGAEFSKVLIAVFLHVLVTKYRWANVKEGEIVRTPMLGFGDGHYIKVSKKPEDGECHV</sequence>
<evidence type="ECO:0000313" key="1">
    <source>
        <dbReference type="EMBL" id="KAG8660572.1"/>
    </source>
</evidence>
<dbReference type="EMBL" id="CM004388">
    <property type="protein sequence ID" value="KAG8660572.1"/>
    <property type="molecule type" value="Genomic_DNA"/>
</dbReference>
<protein>
    <submittedName>
        <fullName evidence="1">Uncharacterized protein</fullName>
    </submittedName>
</protein>
<gene>
    <name evidence="1" type="ORF">MANES_02G174900v8</name>
</gene>
<evidence type="ECO:0000313" key="2">
    <source>
        <dbReference type="Proteomes" id="UP000091857"/>
    </source>
</evidence>
<name>A0ACB7I692_MANES</name>
<reference evidence="2" key="1">
    <citation type="journal article" date="2016" name="Nat. Biotechnol.">
        <title>Sequencing wild and cultivated cassava and related species reveals extensive interspecific hybridization and genetic diversity.</title>
        <authorList>
            <person name="Bredeson J.V."/>
            <person name="Lyons J.B."/>
            <person name="Prochnik S.E."/>
            <person name="Wu G.A."/>
            <person name="Ha C.M."/>
            <person name="Edsinger-Gonzales E."/>
            <person name="Grimwood J."/>
            <person name="Schmutz J."/>
            <person name="Rabbi I.Y."/>
            <person name="Egesi C."/>
            <person name="Nauluvula P."/>
            <person name="Lebot V."/>
            <person name="Ndunguru J."/>
            <person name="Mkamilo G."/>
            <person name="Bart R.S."/>
            <person name="Setter T.L."/>
            <person name="Gleadow R.M."/>
            <person name="Kulakow P."/>
            <person name="Ferguson M.E."/>
            <person name="Rounsley S."/>
            <person name="Rokhsar D.S."/>
        </authorList>
    </citation>
    <scope>NUCLEOTIDE SEQUENCE [LARGE SCALE GENOMIC DNA]</scope>
    <source>
        <strain evidence="2">cv. AM560-2</strain>
    </source>
</reference>
<accession>A0ACB7I692</accession>
<keyword evidence="2" id="KW-1185">Reference proteome</keyword>
<comment type="caution">
    <text evidence="1">The sequence shown here is derived from an EMBL/GenBank/DDBJ whole genome shotgun (WGS) entry which is preliminary data.</text>
</comment>
<proteinExistence type="predicted"/>
<organism evidence="1 2">
    <name type="scientific">Manihot esculenta</name>
    <name type="common">Cassava</name>
    <name type="synonym">Jatropha manihot</name>
    <dbReference type="NCBI Taxonomy" id="3983"/>
    <lineage>
        <taxon>Eukaryota</taxon>
        <taxon>Viridiplantae</taxon>
        <taxon>Streptophyta</taxon>
        <taxon>Embryophyta</taxon>
        <taxon>Tracheophyta</taxon>
        <taxon>Spermatophyta</taxon>
        <taxon>Magnoliopsida</taxon>
        <taxon>eudicotyledons</taxon>
        <taxon>Gunneridae</taxon>
        <taxon>Pentapetalae</taxon>
        <taxon>rosids</taxon>
        <taxon>fabids</taxon>
        <taxon>Malpighiales</taxon>
        <taxon>Euphorbiaceae</taxon>
        <taxon>Crotonoideae</taxon>
        <taxon>Manihoteae</taxon>
        <taxon>Manihot</taxon>
    </lineage>
</organism>